<keyword evidence="21" id="KW-1185">Reference proteome</keyword>
<keyword evidence="7 17" id="KW-0648">Protein biosynthesis</keyword>
<keyword evidence="4 17" id="KW-0436">Ligase</keyword>
<dbReference type="SUPFAM" id="SSF52374">
    <property type="entry name" value="Nucleotidylyl transferase"/>
    <property type="match status" value="1"/>
</dbReference>
<evidence type="ECO:0000256" key="12">
    <source>
        <dbReference type="ARBA" id="ARBA00044251"/>
    </source>
</evidence>
<organism evidence="22">
    <name type="scientific">Enterobius vermicularis</name>
    <name type="common">Human pinworm</name>
    <dbReference type="NCBI Taxonomy" id="51028"/>
    <lineage>
        <taxon>Eukaryota</taxon>
        <taxon>Metazoa</taxon>
        <taxon>Ecdysozoa</taxon>
        <taxon>Nematoda</taxon>
        <taxon>Chromadorea</taxon>
        <taxon>Rhabditida</taxon>
        <taxon>Spirurina</taxon>
        <taxon>Oxyuridomorpha</taxon>
        <taxon>Oxyuroidea</taxon>
        <taxon>Oxyuridae</taxon>
        <taxon>Enterobius</taxon>
    </lineage>
</organism>
<dbReference type="FunFam" id="3.40.50.620:FF:000045">
    <property type="entry name" value="Glutamate--tRNA ligase, mitochondrial"/>
    <property type="match status" value="1"/>
</dbReference>
<dbReference type="GO" id="GO:0004818">
    <property type="term" value="F:glutamate-tRNA ligase activity"/>
    <property type="evidence" value="ECO:0007669"/>
    <property type="project" value="UniProtKB-EC"/>
</dbReference>
<comment type="catalytic activity">
    <reaction evidence="15">
        <text>tRNA(Glx) + L-glutamate + ATP = L-glutamyl-tRNA(Glx) + AMP + diphosphate</text>
        <dbReference type="Rhea" id="RHEA:18397"/>
        <dbReference type="Rhea" id="RHEA-COMP:9713"/>
        <dbReference type="Rhea" id="RHEA-COMP:9716"/>
        <dbReference type="ChEBI" id="CHEBI:29985"/>
        <dbReference type="ChEBI" id="CHEBI:30616"/>
        <dbReference type="ChEBI" id="CHEBI:33019"/>
        <dbReference type="ChEBI" id="CHEBI:78442"/>
        <dbReference type="ChEBI" id="CHEBI:78520"/>
        <dbReference type="ChEBI" id="CHEBI:456215"/>
        <dbReference type="EC" id="6.1.1.24"/>
    </reaction>
    <physiologicalReaction direction="left-to-right" evidence="15">
        <dbReference type="Rhea" id="RHEA:18398"/>
    </physiologicalReaction>
</comment>
<dbReference type="CDD" id="cd00808">
    <property type="entry name" value="GluRS_core"/>
    <property type="match status" value="1"/>
</dbReference>
<evidence type="ECO:0000256" key="1">
    <source>
        <dbReference type="ARBA" id="ARBA00004173"/>
    </source>
</evidence>
<evidence type="ECO:0000313" key="21">
    <source>
        <dbReference type="Proteomes" id="UP000274131"/>
    </source>
</evidence>
<evidence type="ECO:0000256" key="7">
    <source>
        <dbReference type="ARBA" id="ARBA00022917"/>
    </source>
</evidence>
<dbReference type="AlphaFoldDB" id="A0A0N4VEN3"/>
<comment type="similarity">
    <text evidence="2">Belongs to the class-I aminoacyl-tRNA synthetase family. Glutamate--tRNA ligase type 1 subfamily.</text>
</comment>
<evidence type="ECO:0000256" key="6">
    <source>
        <dbReference type="ARBA" id="ARBA00022840"/>
    </source>
</evidence>
<evidence type="ECO:0000256" key="10">
    <source>
        <dbReference type="ARBA" id="ARBA00044054"/>
    </source>
</evidence>
<evidence type="ECO:0000256" key="2">
    <source>
        <dbReference type="ARBA" id="ARBA00007894"/>
    </source>
</evidence>
<dbReference type="InterPro" id="IPR033910">
    <property type="entry name" value="GluRS_core"/>
</dbReference>
<dbReference type="WBParaSite" id="EVEC_0000915001-mRNA-1">
    <property type="protein sequence ID" value="EVEC_0000915001-mRNA-1"/>
    <property type="gene ID" value="EVEC_0000915001"/>
</dbReference>
<dbReference type="GO" id="GO:0050561">
    <property type="term" value="F:glutamate-tRNA(Gln) ligase activity"/>
    <property type="evidence" value="ECO:0007669"/>
    <property type="project" value="UniProtKB-EC"/>
</dbReference>
<evidence type="ECO:0000256" key="8">
    <source>
        <dbReference type="ARBA" id="ARBA00023146"/>
    </source>
</evidence>
<dbReference type="InterPro" id="IPR008925">
    <property type="entry name" value="aa_tRNA-synth_I_cd-bd_sf"/>
</dbReference>
<evidence type="ECO:0000256" key="11">
    <source>
        <dbReference type="ARBA" id="ARBA00044142"/>
    </source>
</evidence>
<dbReference type="InterPro" id="IPR001412">
    <property type="entry name" value="aa-tRNA-synth_I_CS"/>
</dbReference>
<evidence type="ECO:0000256" key="14">
    <source>
        <dbReference type="ARBA" id="ARBA00047366"/>
    </source>
</evidence>
<dbReference type="InterPro" id="IPR020751">
    <property type="entry name" value="aa-tRNA-synth_I_codon-bd_sub2"/>
</dbReference>
<evidence type="ECO:0000256" key="3">
    <source>
        <dbReference type="ARBA" id="ARBA00012835"/>
    </source>
</evidence>
<evidence type="ECO:0000259" key="19">
    <source>
        <dbReference type="Pfam" id="PF19269"/>
    </source>
</evidence>
<evidence type="ECO:0000256" key="16">
    <source>
        <dbReference type="ARBA" id="ARBA00047689"/>
    </source>
</evidence>
<accession>A0A0N4VEN3</accession>
<keyword evidence="6 17" id="KW-0067">ATP-binding</keyword>
<keyword evidence="8 17" id="KW-0030">Aminoacyl-tRNA synthetase</keyword>
<reference evidence="22" key="1">
    <citation type="submission" date="2017-02" db="UniProtKB">
        <authorList>
            <consortium name="WormBaseParasite"/>
        </authorList>
    </citation>
    <scope>IDENTIFICATION</scope>
</reference>
<dbReference type="GO" id="GO:0008270">
    <property type="term" value="F:zinc ion binding"/>
    <property type="evidence" value="ECO:0007669"/>
    <property type="project" value="InterPro"/>
</dbReference>
<dbReference type="STRING" id="51028.A0A0N4VEN3"/>
<dbReference type="Gene3D" id="1.10.10.350">
    <property type="match status" value="1"/>
</dbReference>
<dbReference type="Proteomes" id="UP000274131">
    <property type="component" value="Unassembled WGS sequence"/>
</dbReference>
<comment type="catalytic activity">
    <reaction evidence="14">
        <text>tRNA(Glu) + L-glutamate + ATP = L-glutamyl-tRNA(Glu) + AMP + diphosphate</text>
        <dbReference type="Rhea" id="RHEA:23540"/>
        <dbReference type="Rhea" id="RHEA-COMP:9663"/>
        <dbReference type="Rhea" id="RHEA-COMP:9680"/>
        <dbReference type="ChEBI" id="CHEBI:29985"/>
        <dbReference type="ChEBI" id="CHEBI:30616"/>
        <dbReference type="ChEBI" id="CHEBI:33019"/>
        <dbReference type="ChEBI" id="CHEBI:78442"/>
        <dbReference type="ChEBI" id="CHEBI:78520"/>
        <dbReference type="ChEBI" id="CHEBI:456215"/>
        <dbReference type="EC" id="6.1.1.17"/>
    </reaction>
    <physiologicalReaction direction="left-to-right" evidence="14">
        <dbReference type="Rhea" id="RHEA:23541"/>
    </physiologicalReaction>
</comment>
<dbReference type="PROSITE" id="PS00178">
    <property type="entry name" value="AA_TRNA_LIGASE_I"/>
    <property type="match status" value="1"/>
</dbReference>
<evidence type="ECO:0000313" key="20">
    <source>
        <dbReference type="EMBL" id="VDD93843.1"/>
    </source>
</evidence>
<dbReference type="EC" id="6.1.1.24" evidence="10"/>
<dbReference type="OrthoDB" id="428822at2759"/>
<dbReference type="InterPro" id="IPR000924">
    <property type="entry name" value="Glu/Gln-tRNA-synth"/>
</dbReference>
<keyword evidence="5 17" id="KW-0547">Nucleotide-binding</keyword>
<evidence type="ECO:0000259" key="18">
    <source>
        <dbReference type="Pfam" id="PF00749"/>
    </source>
</evidence>
<dbReference type="PANTHER" id="PTHR43311">
    <property type="entry name" value="GLUTAMATE--TRNA LIGASE"/>
    <property type="match status" value="1"/>
</dbReference>
<dbReference type="InterPro" id="IPR045462">
    <property type="entry name" value="aa-tRNA-synth_I_cd-bd"/>
</dbReference>
<feature type="domain" description="Glutamyl/glutaminyl-tRNA synthetase class Ib catalytic" evidence="18">
    <location>
        <begin position="22"/>
        <end position="338"/>
    </location>
</feature>
<dbReference type="GO" id="GO:0005524">
    <property type="term" value="F:ATP binding"/>
    <property type="evidence" value="ECO:0007669"/>
    <property type="project" value="UniProtKB-KW"/>
</dbReference>
<proteinExistence type="inferred from homology"/>
<dbReference type="PRINTS" id="PR00987">
    <property type="entry name" value="TRNASYNTHGLU"/>
</dbReference>
<evidence type="ECO:0000256" key="13">
    <source>
        <dbReference type="ARBA" id="ARBA00044313"/>
    </source>
</evidence>
<evidence type="ECO:0000256" key="5">
    <source>
        <dbReference type="ARBA" id="ARBA00022741"/>
    </source>
</evidence>
<dbReference type="SUPFAM" id="SSF48163">
    <property type="entry name" value="An anticodon-binding domain of class I aminoacyl-tRNA synthetases"/>
    <property type="match status" value="1"/>
</dbReference>
<dbReference type="HAMAP" id="MF_00022">
    <property type="entry name" value="Glu_tRNA_synth_type1"/>
    <property type="match status" value="1"/>
</dbReference>
<evidence type="ECO:0000256" key="9">
    <source>
        <dbReference type="ARBA" id="ARBA00030865"/>
    </source>
</evidence>
<dbReference type="PANTHER" id="PTHR43311:SF2">
    <property type="entry name" value="GLUTAMATE--TRNA LIGASE, MITOCHONDRIAL-RELATED"/>
    <property type="match status" value="1"/>
</dbReference>
<protein>
    <recommendedName>
        <fullName evidence="11">Nondiscriminating glutamyl-tRNA synthetase EARS2, mitochondrial</fullName>
        <ecNumber evidence="3">6.1.1.17</ecNumber>
        <ecNumber evidence="10">6.1.1.24</ecNumber>
    </recommendedName>
    <alternativeName>
        <fullName evidence="13">Glutamate--tRNA(Gln) ligase EARS2, mitochondrial</fullName>
    </alternativeName>
    <alternativeName>
        <fullName evidence="9">Glutamyl-tRNA synthetase</fullName>
    </alternativeName>
    <alternativeName>
        <fullName evidence="12">Mitochondrial glutamyl-tRNA synthetase</fullName>
    </alternativeName>
</protein>
<dbReference type="NCBIfam" id="TIGR00464">
    <property type="entry name" value="gltX_bact"/>
    <property type="match status" value="1"/>
</dbReference>
<evidence type="ECO:0000256" key="4">
    <source>
        <dbReference type="ARBA" id="ARBA00022598"/>
    </source>
</evidence>
<dbReference type="Pfam" id="PF19269">
    <property type="entry name" value="Anticodon_2"/>
    <property type="match status" value="1"/>
</dbReference>
<dbReference type="EMBL" id="UXUI01009500">
    <property type="protein sequence ID" value="VDD93843.1"/>
    <property type="molecule type" value="Genomic_DNA"/>
</dbReference>
<dbReference type="EC" id="6.1.1.17" evidence="3"/>
<feature type="domain" description="Aminoacyl-tRNA synthetase class I anticodon-binding" evidence="19">
    <location>
        <begin position="368"/>
        <end position="494"/>
    </location>
</feature>
<evidence type="ECO:0000256" key="15">
    <source>
        <dbReference type="ARBA" id="ARBA00047479"/>
    </source>
</evidence>
<dbReference type="Gene3D" id="3.40.50.620">
    <property type="entry name" value="HUPs"/>
    <property type="match status" value="1"/>
</dbReference>
<dbReference type="InterPro" id="IPR020058">
    <property type="entry name" value="Glu/Gln-tRNA-synth_Ib_cat-dom"/>
</dbReference>
<comment type="catalytic activity">
    <reaction evidence="16">
        <text>tRNA(Gln) + L-glutamate + ATP = L-glutamyl-tRNA(Gln) + AMP + diphosphate</text>
        <dbReference type="Rhea" id="RHEA:64612"/>
        <dbReference type="Rhea" id="RHEA-COMP:9662"/>
        <dbReference type="Rhea" id="RHEA-COMP:9684"/>
        <dbReference type="ChEBI" id="CHEBI:29985"/>
        <dbReference type="ChEBI" id="CHEBI:30616"/>
        <dbReference type="ChEBI" id="CHEBI:33019"/>
        <dbReference type="ChEBI" id="CHEBI:78442"/>
        <dbReference type="ChEBI" id="CHEBI:78520"/>
        <dbReference type="ChEBI" id="CHEBI:456215"/>
    </reaction>
    <physiologicalReaction direction="left-to-right" evidence="16">
        <dbReference type="Rhea" id="RHEA:64613"/>
    </physiologicalReaction>
</comment>
<dbReference type="InterPro" id="IPR014729">
    <property type="entry name" value="Rossmann-like_a/b/a_fold"/>
</dbReference>
<comment type="subcellular location">
    <subcellularLocation>
        <location evidence="1">Mitochondrion</location>
    </subcellularLocation>
</comment>
<dbReference type="Pfam" id="PF00749">
    <property type="entry name" value="tRNA-synt_1c"/>
    <property type="match status" value="1"/>
</dbReference>
<dbReference type="GO" id="GO:0005739">
    <property type="term" value="C:mitochondrion"/>
    <property type="evidence" value="ECO:0007669"/>
    <property type="project" value="UniProtKB-SubCell"/>
</dbReference>
<evidence type="ECO:0000256" key="17">
    <source>
        <dbReference type="RuleBase" id="RU363037"/>
    </source>
</evidence>
<evidence type="ECO:0000313" key="22">
    <source>
        <dbReference type="WBParaSite" id="EVEC_0000915001-mRNA-1"/>
    </source>
</evidence>
<dbReference type="InterPro" id="IPR004527">
    <property type="entry name" value="Glu-tRNA-ligase_bac/mito"/>
</dbReference>
<name>A0A0N4VEN3_ENTVE</name>
<dbReference type="InterPro" id="IPR049940">
    <property type="entry name" value="GluQ/Sye"/>
</dbReference>
<gene>
    <name evidence="20" type="ORF">EVEC_LOCUS8594</name>
</gene>
<dbReference type="GO" id="GO:0000049">
    <property type="term" value="F:tRNA binding"/>
    <property type="evidence" value="ECO:0007669"/>
    <property type="project" value="InterPro"/>
</dbReference>
<dbReference type="GO" id="GO:0006424">
    <property type="term" value="P:glutamyl-tRNA aminoacylation"/>
    <property type="evidence" value="ECO:0007669"/>
    <property type="project" value="InterPro"/>
</dbReference>
<reference evidence="20 21" key="2">
    <citation type="submission" date="2018-10" db="EMBL/GenBank/DDBJ databases">
        <authorList>
            <consortium name="Pathogen Informatics"/>
        </authorList>
    </citation>
    <scope>NUCLEOTIDE SEQUENCE [LARGE SCALE GENOMIC DNA]</scope>
</reference>
<sequence length="500" mass="58353">MPIKKFSWVGEFTQKRMFDTDVRVRFAPSPTGKLHLGGLRTALYNYLFAKSHGGKFLLRVEDTDQQRVIEGAHQKYERLLDYFGLYRDEGPSESGNYGPYMQSQRVSKYAEAVSELVERGLAYPCFCSPMRLEMLRRNAVRMKEIFRYDNHCRQLPAEEVKCRLRNREPHVVRFKMDRHSTSFTDEVFGQVSQVVDEGDFVLLKSDGFPTYHLANVVDDHSMKISHVVRGMEWIPSTPKHIKLYSAFGWPLPKYIHLPLITRDGKKKLSKRDKDAYVEYYVEERGYLPIAVLNFLIRNGSGIRNFKSNHLYSIEEMVENFDVKFIGRRNFMMDEASLNNYGCLAFASCDEGELFSLISDFKTKFDPFNETRLKDRQYLQKVLHFVRDRGEKFAHLSDFTGEVIGYFYNSPSSPVKILERFDANLASKLLIDLVNMNEWNLEKWKEIAQNNNVDSSKFFLLFRLSVSDSYSGPPLKDLVSFFGKDECVRRLNYVIKMLSNN</sequence>